<keyword evidence="3" id="KW-1185">Reference proteome</keyword>
<dbReference type="Pfam" id="PF13646">
    <property type="entry name" value="HEAT_2"/>
    <property type="match status" value="1"/>
</dbReference>
<dbReference type="Gene3D" id="1.25.10.20">
    <property type="entry name" value="Vitellinogen, superhelical"/>
    <property type="match status" value="1"/>
</dbReference>
<sequence length="644" mass="67854">MDHVVTKKRVVLGAVLTAVAVGAVALFVPMLRARSAVSLSFHCAPGEARIHTLSYSSEGKLLDPAFGLGGDQGGSKPEQSVRAKVDGKLAVACIASSDTEHTVSLSFENPTGTFSVQTENGDGPMSALLAGETFVTRDALGHTKSIRFPESMPDKGRNLVREMLALGQVTLPGSVSAGAGAPEPMADAKTWTAREETMNGAFDASYTVKAVQGDRVTLTKSLRPSGEAGRLHGEVMRPRVEQIDERASEFRVSRADGAVEGADVAVALVLKVGSRRIGETKARLVLAHVEKRTLSESELAMRARALEGAAAAGSPASDLAASDVDARLERNMQEKELGSDDWRTLSARNSDVEPTKTYLKMKALFFLHPESCDQARRALTAMDDPNAARFQRVAAALASAGTPESQAALVSALRASDGKRAKEHALLGAMGFVKKPTAETMKVLDDIVSAKGDDEVRSTARFARASLAGQGADPNTPQARAVVKSEVAAYRSATGGEERTTALLALGNTGSQDVLDVAREALADSDPQVRAAGAASLRFVAAGEAEDLLVRVAANDSASAVRAEALRSLGLRILGEPAVQTVAGLAKADLEEDVRMMAVQVLARELDRDPGLEGLLDDIAQTDRARGVRNAATMTLQRYRATRG</sequence>
<dbReference type="EMBL" id="CP089984">
    <property type="protein sequence ID" value="WXB16292.1"/>
    <property type="molecule type" value="Genomic_DNA"/>
</dbReference>
<dbReference type="InterPro" id="IPR001747">
    <property type="entry name" value="Vitellogenin_N"/>
</dbReference>
<accession>A0ABZ2LZZ2</accession>
<evidence type="ECO:0000259" key="1">
    <source>
        <dbReference type="SMART" id="SM00638"/>
    </source>
</evidence>
<gene>
    <name evidence="2" type="ORF">LZC94_03230</name>
</gene>
<feature type="domain" description="Vitellogenin" evidence="1">
    <location>
        <begin position="55"/>
        <end position="603"/>
    </location>
</feature>
<evidence type="ECO:0000313" key="2">
    <source>
        <dbReference type="EMBL" id="WXB16292.1"/>
    </source>
</evidence>
<dbReference type="InterPro" id="IPR016024">
    <property type="entry name" value="ARM-type_fold"/>
</dbReference>
<protein>
    <submittedName>
        <fullName evidence="2">HEAT repeat domain-containing protein</fullName>
    </submittedName>
</protein>
<reference evidence="2 3" key="1">
    <citation type="submission" date="2021-12" db="EMBL/GenBank/DDBJ databases">
        <title>Discovery of the Pendulisporaceae a myxobacterial family with distinct sporulation behavior and unique specialized metabolism.</title>
        <authorList>
            <person name="Garcia R."/>
            <person name="Popoff A."/>
            <person name="Bader C.D."/>
            <person name="Loehr J."/>
            <person name="Walesch S."/>
            <person name="Walt C."/>
            <person name="Boldt J."/>
            <person name="Bunk B."/>
            <person name="Haeckl F.J.F.P.J."/>
            <person name="Gunesch A.P."/>
            <person name="Birkelbach J."/>
            <person name="Nuebel U."/>
            <person name="Pietschmann T."/>
            <person name="Bach T."/>
            <person name="Mueller R."/>
        </authorList>
    </citation>
    <scope>NUCLEOTIDE SEQUENCE [LARGE SCALE GENOMIC DNA]</scope>
    <source>
        <strain evidence="2 3">MSr11954</strain>
    </source>
</reference>
<dbReference type="Proteomes" id="UP001370348">
    <property type="component" value="Chromosome"/>
</dbReference>
<organism evidence="2 3">
    <name type="scientific">Pendulispora albinea</name>
    <dbReference type="NCBI Taxonomy" id="2741071"/>
    <lineage>
        <taxon>Bacteria</taxon>
        <taxon>Pseudomonadati</taxon>
        <taxon>Myxococcota</taxon>
        <taxon>Myxococcia</taxon>
        <taxon>Myxococcales</taxon>
        <taxon>Sorangiineae</taxon>
        <taxon>Pendulisporaceae</taxon>
        <taxon>Pendulispora</taxon>
    </lineage>
</organism>
<evidence type="ECO:0000313" key="3">
    <source>
        <dbReference type="Proteomes" id="UP001370348"/>
    </source>
</evidence>
<proteinExistence type="predicted"/>
<dbReference type="InterPro" id="IPR011030">
    <property type="entry name" value="Lipovitellin_superhlx_dom"/>
</dbReference>
<dbReference type="RefSeq" id="WP_394825917.1">
    <property type="nucleotide sequence ID" value="NZ_CP089984.1"/>
</dbReference>
<name>A0ABZ2LZZ2_9BACT</name>
<dbReference type="SUPFAM" id="SSF48371">
    <property type="entry name" value="ARM repeat"/>
    <property type="match status" value="1"/>
</dbReference>
<dbReference type="SMART" id="SM00638">
    <property type="entry name" value="LPD_N"/>
    <property type="match status" value="1"/>
</dbReference>